<feature type="transmembrane region" description="Helical" evidence="1">
    <location>
        <begin position="151"/>
        <end position="169"/>
    </location>
</feature>
<gene>
    <name evidence="2" type="ORF">MKW35_07470</name>
</gene>
<organism evidence="2 3">
    <name type="scientific">Aestuariibaculum lutulentum</name>
    <dbReference type="NCBI Taxonomy" id="2920935"/>
    <lineage>
        <taxon>Bacteria</taxon>
        <taxon>Pseudomonadati</taxon>
        <taxon>Bacteroidota</taxon>
        <taxon>Flavobacteriia</taxon>
        <taxon>Flavobacteriales</taxon>
        <taxon>Flavobacteriaceae</taxon>
    </lineage>
</organism>
<evidence type="ECO:0000256" key="1">
    <source>
        <dbReference type="SAM" id="Phobius"/>
    </source>
</evidence>
<name>A0ABS9RHN2_9FLAO</name>
<keyword evidence="3" id="KW-1185">Reference proteome</keyword>
<feature type="transmembrane region" description="Helical" evidence="1">
    <location>
        <begin position="76"/>
        <end position="99"/>
    </location>
</feature>
<comment type="caution">
    <text evidence="2">The sequence shown here is derived from an EMBL/GenBank/DDBJ whole genome shotgun (WGS) entry which is preliminary data.</text>
</comment>
<dbReference type="EMBL" id="JAKVQD010000002">
    <property type="protein sequence ID" value="MCH4552453.1"/>
    <property type="molecule type" value="Genomic_DNA"/>
</dbReference>
<evidence type="ECO:0000313" key="3">
    <source>
        <dbReference type="Proteomes" id="UP001156141"/>
    </source>
</evidence>
<reference evidence="2" key="1">
    <citation type="submission" date="2022-02" db="EMBL/GenBank/DDBJ databases">
        <title>Aestuariibaculum sp., a marine bacterium isolated from sediment in Guangxi.</title>
        <authorList>
            <person name="Ying J."/>
        </authorList>
    </citation>
    <scope>NUCLEOTIDE SEQUENCE</scope>
    <source>
        <strain evidence="2">L182</strain>
    </source>
</reference>
<dbReference type="InterPro" id="IPR025250">
    <property type="entry name" value="DUF4199"/>
</dbReference>
<dbReference type="RefSeq" id="WP_240572792.1">
    <property type="nucleotide sequence ID" value="NZ_CP136709.1"/>
</dbReference>
<sequence>MEKSLKSIATNLGLILGALLTLYTAVAYLFKRDLLVNLWVITLIIPLFIIGYGIFSTAKIKSLQNGFLSFKEAFSGFFIPVAIGIMVSTLITIILFNFIDTDAAIEVKNLLIENTVGMLKNAGAPAEIISEKIEEIESQDTFSLGIQLKSLAQSLIFFAVIGLIVAAAMKKSKPAIE</sequence>
<feature type="transmembrane region" description="Helical" evidence="1">
    <location>
        <begin position="36"/>
        <end position="55"/>
    </location>
</feature>
<keyword evidence="1" id="KW-1133">Transmembrane helix</keyword>
<accession>A0ABS9RHN2</accession>
<proteinExistence type="predicted"/>
<protein>
    <submittedName>
        <fullName evidence="2">DUF4199 domain-containing protein</fullName>
    </submittedName>
</protein>
<evidence type="ECO:0000313" key="2">
    <source>
        <dbReference type="EMBL" id="MCH4552453.1"/>
    </source>
</evidence>
<keyword evidence="1" id="KW-0472">Membrane</keyword>
<dbReference type="Pfam" id="PF13858">
    <property type="entry name" value="DUF4199"/>
    <property type="match status" value="1"/>
</dbReference>
<dbReference type="Proteomes" id="UP001156141">
    <property type="component" value="Unassembled WGS sequence"/>
</dbReference>
<keyword evidence="1" id="KW-0812">Transmembrane</keyword>
<feature type="transmembrane region" description="Helical" evidence="1">
    <location>
        <begin position="12"/>
        <end position="30"/>
    </location>
</feature>